<feature type="region of interest" description="Disordered" evidence="9">
    <location>
        <begin position="1"/>
        <end position="20"/>
    </location>
</feature>
<comment type="subcellular location">
    <subcellularLocation>
        <location evidence="1">Cytoplasm</location>
    </subcellularLocation>
</comment>
<dbReference type="PANTHER" id="PTHR11673">
    <property type="entry name" value="TRANSLATION INITIATION FACTOR 5A FAMILY MEMBER"/>
    <property type="match status" value="1"/>
</dbReference>
<reference evidence="12" key="1">
    <citation type="journal article" date="2017" name="Genome Announc.">
        <title>Draft Genome Sequences of the Antarctic Endolithic Fungi Rachicladosporium antarcticum CCFEE 5527 and Rachicladosporium sp. CCFEE 5018.</title>
        <authorList>
            <person name="Coleine C."/>
            <person name="Masonjones S."/>
            <person name="Selbmann L."/>
            <person name="Zucconi L."/>
            <person name="Onofri S."/>
            <person name="Pacelli C."/>
            <person name="Stajich J.E."/>
        </authorList>
    </citation>
    <scope>NUCLEOTIDE SEQUENCE</scope>
    <source>
        <strain evidence="12">CCFEE 5527</strain>
    </source>
</reference>
<dbReference type="GO" id="GO:0003743">
    <property type="term" value="F:translation initiation factor activity"/>
    <property type="evidence" value="ECO:0007669"/>
    <property type="project" value="UniProtKB-KW"/>
</dbReference>
<keyword evidence="13" id="KW-1185">Reference proteome</keyword>
<dbReference type="EMBL" id="NAJO01000048">
    <property type="protein sequence ID" value="OQN98083.1"/>
    <property type="molecule type" value="Genomic_DNA"/>
</dbReference>
<evidence type="ECO:0000256" key="3">
    <source>
        <dbReference type="ARBA" id="ARBA00022490"/>
    </source>
</evidence>
<dbReference type="PROSITE" id="PS00302">
    <property type="entry name" value="IF5A_HYPUSINE"/>
    <property type="match status" value="1"/>
</dbReference>
<dbReference type="InterPro" id="IPR014722">
    <property type="entry name" value="Rib_uL2_dom2"/>
</dbReference>
<comment type="similarity">
    <text evidence="2 8">Belongs to the eIF-5A family.</text>
</comment>
<evidence type="ECO:0000256" key="2">
    <source>
        <dbReference type="ARBA" id="ARBA00006016"/>
    </source>
</evidence>
<keyword evidence="7 8" id="KW-0385">Hypusine</keyword>
<comment type="PTM">
    <text evidence="8">eIF-5A seems to be the only eukaryotic protein to have a hypusine residue which is a post-translational modification of a lysine by the addition of a butylamino group.</text>
</comment>
<dbReference type="InterPro" id="IPR019769">
    <property type="entry name" value="Trans_elong_IF5A_hypusine_site"/>
</dbReference>
<keyword evidence="12" id="KW-0396">Initiation factor</keyword>
<dbReference type="NCBIfam" id="TIGR00037">
    <property type="entry name" value="eIF_5A"/>
    <property type="match status" value="1"/>
</dbReference>
<dbReference type="Pfam" id="PF21485">
    <property type="entry name" value="IF5A-like_N"/>
    <property type="match status" value="1"/>
</dbReference>
<dbReference type="SUPFAM" id="SSF50249">
    <property type="entry name" value="Nucleic acid-binding proteins"/>
    <property type="match status" value="1"/>
</dbReference>
<dbReference type="GO" id="GO:0045901">
    <property type="term" value="P:positive regulation of translational elongation"/>
    <property type="evidence" value="ECO:0007669"/>
    <property type="project" value="UniProtKB-UniRule"/>
</dbReference>
<keyword evidence="5" id="KW-0694">RNA-binding</keyword>
<dbReference type="GO" id="GO:0043022">
    <property type="term" value="F:ribosome binding"/>
    <property type="evidence" value="ECO:0007669"/>
    <property type="project" value="UniProtKB-UniRule"/>
</dbReference>
<feature type="domain" description="Translation initiation factor 5A C-terminal" evidence="10">
    <location>
        <begin position="90"/>
        <end position="159"/>
    </location>
</feature>
<organism evidence="12 13">
    <name type="scientific">Cryoendolithus antarcticus</name>
    <dbReference type="NCBI Taxonomy" id="1507870"/>
    <lineage>
        <taxon>Eukaryota</taxon>
        <taxon>Fungi</taxon>
        <taxon>Dikarya</taxon>
        <taxon>Ascomycota</taxon>
        <taxon>Pezizomycotina</taxon>
        <taxon>Dothideomycetes</taxon>
        <taxon>Dothideomycetidae</taxon>
        <taxon>Cladosporiales</taxon>
        <taxon>Cladosporiaceae</taxon>
        <taxon>Cryoendolithus</taxon>
    </lineage>
</organism>
<dbReference type="InterPro" id="IPR008991">
    <property type="entry name" value="Translation_prot_SH3-like_sf"/>
</dbReference>
<dbReference type="Pfam" id="PF01287">
    <property type="entry name" value="eIF-5a"/>
    <property type="match status" value="1"/>
</dbReference>
<sequence length="164" mass="18064">MADQDNDAQHEHTFDSADAGASTTYPMQCSSLRKNGHVVIKNRPCKIVEMSTSKTGKHGHAKVHLVAIDIFTGKKLEELCPSTHNMDVPNVSRREFQLLDVTDDGFLSLMSDNGDTKDDCKVPEGEVAEKINKMFTDEGKDVNVIVLTAMGEETCIDVKEAPQK</sequence>
<evidence type="ECO:0000256" key="8">
    <source>
        <dbReference type="RuleBase" id="RU362005"/>
    </source>
</evidence>
<evidence type="ECO:0000256" key="9">
    <source>
        <dbReference type="SAM" id="MobiDB-lite"/>
    </source>
</evidence>
<accession>A0A1V8SG65</accession>
<comment type="caution">
    <text evidence="12">The sequence shown here is derived from an EMBL/GenBank/DDBJ whole genome shotgun (WGS) entry which is preliminary data.</text>
</comment>
<comment type="function">
    <text evidence="8">Translation factor that promotes translation elongation and termination, particularly upon ribosome stalling at specific amino acid sequence contexts. Binds between the exit (E) and peptidyl (P) site of the ribosome and promotes rescue of stalled ribosome: specifically required for efficient translation of polyproline-containing peptides as well as other motifs that stall the ribosome. Acts as ribosome quality control (RQC) cofactor by joining the RQC complex to facilitate peptidyl transfer during CAT tailing step.</text>
</comment>
<dbReference type="InterPro" id="IPR001884">
    <property type="entry name" value="IF5A-like"/>
</dbReference>
<dbReference type="Proteomes" id="UP000192596">
    <property type="component" value="Unassembled WGS sequence"/>
</dbReference>
<dbReference type="SUPFAM" id="SSF50104">
    <property type="entry name" value="Translation proteins SH3-like domain"/>
    <property type="match status" value="1"/>
</dbReference>
<dbReference type="OrthoDB" id="9975114at2759"/>
<dbReference type="Gene3D" id="2.40.50.140">
    <property type="entry name" value="Nucleic acid-binding proteins"/>
    <property type="match status" value="1"/>
</dbReference>
<dbReference type="InterPro" id="IPR012340">
    <property type="entry name" value="NA-bd_OB-fold"/>
</dbReference>
<dbReference type="EMBL" id="NAJO01000050">
    <property type="protein sequence ID" value="OQN97885.1"/>
    <property type="molecule type" value="Genomic_DNA"/>
</dbReference>
<dbReference type="AlphaFoldDB" id="A0A1V8SG65"/>
<dbReference type="CDD" id="cd04468">
    <property type="entry name" value="S1_eIF5A"/>
    <property type="match status" value="1"/>
</dbReference>
<dbReference type="STRING" id="1507870.A0A1V8SG65"/>
<protein>
    <recommendedName>
        <fullName evidence="8">Eukaryotic translation initiation factor 5A</fullName>
        <shortName evidence="8">eIF-5A</shortName>
    </recommendedName>
</protein>
<evidence type="ECO:0000256" key="5">
    <source>
        <dbReference type="ARBA" id="ARBA00022884"/>
    </source>
</evidence>
<evidence type="ECO:0000313" key="12">
    <source>
        <dbReference type="EMBL" id="OQN98083.1"/>
    </source>
</evidence>
<keyword evidence="6 8" id="KW-0648">Protein biosynthesis</keyword>
<dbReference type="GO" id="GO:0005737">
    <property type="term" value="C:cytoplasm"/>
    <property type="evidence" value="ECO:0007669"/>
    <property type="project" value="UniProtKB-SubCell"/>
</dbReference>
<evidence type="ECO:0000313" key="13">
    <source>
        <dbReference type="Proteomes" id="UP000192596"/>
    </source>
</evidence>
<dbReference type="GO" id="GO:0003723">
    <property type="term" value="F:RNA binding"/>
    <property type="evidence" value="ECO:0007669"/>
    <property type="project" value="UniProtKB-KW"/>
</dbReference>
<dbReference type="FunFam" id="2.40.50.140:FF:000034">
    <property type="entry name" value="Eukaryotic translation initiation factor 5A"/>
    <property type="match status" value="1"/>
</dbReference>
<dbReference type="GO" id="GO:0003746">
    <property type="term" value="F:translation elongation factor activity"/>
    <property type="evidence" value="ECO:0007669"/>
    <property type="project" value="UniProtKB-UniRule"/>
</dbReference>
<evidence type="ECO:0000259" key="10">
    <source>
        <dbReference type="SMART" id="SM01376"/>
    </source>
</evidence>
<dbReference type="InterPro" id="IPR020189">
    <property type="entry name" value="IF5A_C"/>
</dbReference>
<evidence type="ECO:0000256" key="6">
    <source>
        <dbReference type="ARBA" id="ARBA00022917"/>
    </source>
</evidence>
<dbReference type="GO" id="GO:0045905">
    <property type="term" value="P:positive regulation of translational termination"/>
    <property type="evidence" value="ECO:0007669"/>
    <property type="project" value="UniProtKB-UniRule"/>
</dbReference>
<keyword evidence="4" id="KW-0251">Elongation factor</keyword>
<evidence type="ECO:0000313" key="11">
    <source>
        <dbReference type="EMBL" id="OQN97885.1"/>
    </source>
</evidence>
<dbReference type="Gene3D" id="2.30.30.30">
    <property type="match status" value="1"/>
</dbReference>
<evidence type="ECO:0000256" key="7">
    <source>
        <dbReference type="ARBA" id="ARBA00023071"/>
    </source>
</evidence>
<evidence type="ECO:0000256" key="4">
    <source>
        <dbReference type="ARBA" id="ARBA00022768"/>
    </source>
</evidence>
<dbReference type="FunCoup" id="A0A1V8SG65">
    <property type="interactions" value="1756"/>
</dbReference>
<dbReference type="InParanoid" id="A0A1V8SG65"/>
<dbReference type="InterPro" id="IPR048670">
    <property type="entry name" value="IF5A-like_N"/>
</dbReference>
<dbReference type="GO" id="GO:0006452">
    <property type="term" value="P:translational frameshifting"/>
    <property type="evidence" value="ECO:0007669"/>
    <property type="project" value="UniProtKB-ARBA"/>
</dbReference>
<proteinExistence type="inferred from homology"/>
<dbReference type="PIRSF" id="PIRSF003025">
    <property type="entry name" value="eIF5A"/>
    <property type="match status" value="1"/>
</dbReference>
<reference evidence="13" key="2">
    <citation type="submission" date="2017-03" db="EMBL/GenBank/DDBJ databases">
        <title>Genomes of endolithic fungi from Antarctica.</title>
        <authorList>
            <person name="Coleine C."/>
            <person name="Masonjones S."/>
            <person name="Stajich J.E."/>
        </authorList>
    </citation>
    <scope>NUCLEOTIDE SEQUENCE [LARGE SCALE GENOMIC DNA]</scope>
    <source>
        <strain evidence="13">CCFEE 5527</strain>
    </source>
</reference>
<keyword evidence="3" id="KW-0963">Cytoplasm</keyword>
<evidence type="ECO:0000256" key="1">
    <source>
        <dbReference type="ARBA" id="ARBA00004496"/>
    </source>
</evidence>
<dbReference type="FunFam" id="2.30.30.30:FF:000007">
    <property type="entry name" value="Eukaryotic translation initiation factor 5A"/>
    <property type="match status" value="1"/>
</dbReference>
<name>A0A1V8SG65_9PEZI</name>
<gene>
    <name evidence="12" type="ORF">B0A48_15915</name>
    <name evidence="11" type="ORF">B0A48_16196</name>
</gene>
<dbReference type="SMART" id="SM01376">
    <property type="entry name" value="eIF-5a"/>
    <property type="match status" value="1"/>
</dbReference>